<dbReference type="EMBL" id="JACHIE010000001">
    <property type="protein sequence ID" value="MBB6455595.1"/>
    <property type="molecule type" value="Genomic_DNA"/>
</dbReference>
<dbReference type="GO" id="GO:0005524">
    <property type="term" value="F:ATP binding"/>
    <property type="evidence" value="ECO:0007669"/>
    <property type="project" value="UniProtKB-UniRule"/>
</dbReference>
<dbReference type="SUPFAM" id="SSF56059">
    <property type="entry name" value="Glutathione synthetase ATP-binding domain-like"/>
    <property type="match status" value="1"/>
</dbReference>
<dbReference type="PROSITE" id="PS50975">
    <property type="entry name" value="ATP_GRASP"/>
    <property type="match status" value="1"/>
</dbReference>
<dbReference type="Gene3D" id="3.30.1490.20">
    <property type="entry name" value="ATP-grasp fold, A domain"/>
    <property type="match status" value="1"/>
</dbReference>
<gene>
    <name evidence="3" type="ORF">HNR55_000156</name>
</gene>
<organism evidence="3 4">
    <name type="scientific">Acetobacter lovaniensis</name>
    <dbReference type="NCBI Taxonomy" id="104100"/>
    <lineage>
        <taxon>Bacteria</taxon>
        <taxon>Pseudomonadati</taxon>
        <taxon>Pseudomonadota</taxon>
        <taxon>Alphaproteobacteria</taxon>
        <taxon>Acetobacterales</taxon>
        <taxon>Acetobacteraceae</taxon>
        <taxon>Acetobacter</taxon>
    </lineage>
</organism>
<accession>A0A841QB28</accession>
<keyword evidence="1" id="KW-0547">Nucleotide-binding</keyword>
<keyword evidence="4" id="KW-1185">Reference proteome</keyword>
<dbReference type="RefSeq" id="WP_166110017.1">
    <property type="nucleotide sequence ID" value="NZ_BAABDB010000006.1"/>
</dbReference>
<dbReference type="AlphaFoldDB" id="A0A841QB28"/>
<feature type="domain" description="ATP-grasp" evidence="2">
    <location>
        <begin position="67"/>
        <end position="317"/>
    </location>
</feature>
<dbReference type="InterPro" id="IPR011761">
    <property type="entry name" value="ATP-grasp"/>
</dbReference>
<dbReference type="InterPro" id="IPR013815">
    <property type="entry name" value="ATP_grasp_subdomain_1"/>
</dbReference>
<dbReference type="GO" id="GO:0046872">
    <property type="term" value="F:metal ion binding"/>
    <property type="evidence" value="ECO:0007669"/>
    <property type="project" value="InterPro"/>
</dbReference>
<evidence type="ECO:0000313" key="3">
    <source>
        <dbReference type="EMBL" id="MBB6455595.1"/>
    </source>
</evidence>
<name>A0A841QB28_9PROT</name>
<proteinExistence type="predicted"/>
<evidence type="ECO:0000313" key="4">
    <source>
        <dbReference type="Proteomes" id="UP000578000"/>
    </source>
</evidence>
<evidence type="ECO:0000259" key="2">
    <source>
        <dbReference type="PROSITE" id="PS50975"/>
    </source>
</evidence>
<keyword evidence="1" id="KW-0067">ATP-binding</keyword>
<protein>
    <recommendedName>
        <fullName evidence="2">ATP-grasp domain-containing protein</fullName>
    </recommendedName>
</protein>
<sequence>MTLPMPPSQQDKHPNPLSLFEFWPRWVFYTPVVAYWILLGLRYRDVTLPTAANPRITTGGLCGEKKSDLLDMAGPYATQWIAPYTTLTTGENDLVRATQVMHARGLAFPVVVKPDIGCNGTGVKLVHTQEELAQVCASFPRNVELVIQKLITWSHEAGLFYIRHPDEPTGRLTSLTYKDIPFLIGNGRNTILELLKQDARTSKVLHIYTPRLQHRLHTIPEQGERIDLVFAGNHCKGAVFRNGIADITPELTQRIDQIMQDIPDFYFGRIDLKFRSTEDLARGENFEIIEINGVGAEAIHIWDARTTLREAYAAQFLHYGESYRIGAKNKAAGWKPTNLWYGLRLWREHKKLLASYPLND</sequence>
<reference evidence="3 4" key="1">
    <citation type="submission" date="2020-08" db="EMBL/GenBank/DDBJ databases">
        <title>Genomic Encyclopedia of Type Strains, Phase IV (KMG-IV): sequencing the most valuable type-strain genomes for metagenomic binning, comparative biology and taxonomic classification.</title>
        <authorList>
            <person name="Goeker M."/>
        </authorList>
    </citation>
    <scope>NUCLEOTIDE SEQUENCE [LARGE SCALE GENOMIC DNA]</scope>
    <source>
        <strain evidence="3 4">DSM 4491</strain>
    </source>
</reference>
<dbReference type="Proteomes" id="UP000578000">
    <property type="component" value="Unassembled WGS sequence"/>
</dbReference>
<evidence type="ECO:0000256" key="1">
    <source>
        <dbReference type="PROSITE-ProRule" id="PRU00409"/>
    </source>
</evidence>
<comment type="caution">
    <text evidence="3">The sequence shown here is derived from an EMBL/GenBank/DDBJ whole genome shotgun (WGS) entry which is preliminary data.</text>
</comment>